<sequence>MVEDTTPIQHPVQDPIQVSVQIPTGMGIADPEQETATTPDYSSINIAALDKTVDRAEKSSTKLEKDLVNLIDDLDLKEIIDGMPSLKTKSLMPPNLLICSK</sequence>
<reference evidence="2 3" key="1">
    <citation type="submission" date="2024-06" db="EMBL/GenBank/DDBJ databases">
        <title>A chromosome-level genome assembly of beet webworm, Loxostege sticticalis.</title>
        <authorList>
            <person name="Zhang Y."/>
        </authorList>
    </citation>
    <scope>NUCLEOTIDE SEQUENCE [LARGE SCALE GENOMIC DNA]</scope>
    <source>
        <strain evidence="2">AQ028</strain>
        <tissue evidence="2">Male pupae</tissue>
    </source>
</reference>
<dbReference type="AlphaFoldDB" id="A0ABD0SDM8"/>
<proteinExistence type="predicted"/>
<organism evidence="2 3">
    <name type="scientific">Loxostege sticticalis</name>
    <name type="common">Beet webworm moth</name>
    <dbReference type="NCBI Taxonomy" id="481309"/>
    <lineage>
        <taxon>Eukaryota</taxon>
        <taxon>Metazoa</taxon>
        <taxon>Ecdysozoa</taxon>
        <taxon>Arthropoda</taxon>
        <taxon>Hexapoda</taxon>
        <taxon>Insecta</taxon>
        <taxon>Pterygota</taxon>
        <taxon>Neoptera</taxon>
        <taxon>Endopterygota</taxon>
        <taxon>Lepidoptera</taxon>
        <taxon>Glossata</taxon>
        <taxon>Ditrysia</taxon>
        <taxon>Pyraloidea</taxon>
        <taxon>Crambidae</taxon>
        <taxon>Pyraustinae</taxon>
        <taxon>Loxostege</taxon>
    </lineage>
</organism>
<accession>A0ABD0SDM8</accession>
<keyword evidence="1" id="KW-0175">Coiled coil</keyword>
<evidence type="ECO:0000313" key="3">
    <source>
        <dbReference type="Proteomes" id="UP001549921"/>
    </source>
</evidence>
<evidence type="ECO:0000256" key="1">
    <source>
        <dbReference type="SAM" id="Coils"/>
    </source>
</evidence>
<comment type="caution">
    <text evidence="2">The sequence shown here is derived from an EMBL/GenBank/DDBJ whole genome shotgun (WGS) entry which is preliminary data.</text>
</comment>
<name>A0ABD0SDM8_LOXSC</name>
<dbReference type="EMBL" id="JBEDNZ010000023">
    <property type="protein sequence ID" value="KAL0812167.1"/>
    <property type="molecule type" value="Genomic_DNA"/>
</dbReference>
<gene>
    <name evidence="2" type="ORF">ABMA28_009544</name>
</gene>
<feature type="coiled-coil region" evidence="1">
    <location>
        <begin position="46"/>
        <end position="73"/>
    </location>
</feature>
<evidence type="ECO:0000313" key="2">
    <source>
        <dbReference type="EMBL" id="KAL0812167.1"/>
    </source>
</evidence>
<dbReference type="Proteomes" id="UP001549921">
    <property type="component" value="Unassembled WGS sequence"/>
</dbReference>
<protein>
    <submittedName>
        <fullName evidence="2">Uncharacterized protein</fullName>
    </submittedName>
</protein>